<protein>
    <submittedName>
        <fullName evidence="1">Uncharacterized protein</fullName>
    </submittedName>
</protein>
<sequence>MAKSHTHEGRRRPPYLPVREQLFLTIGIDVWREEIKKQRQKPNFLILELIEQRELLCHSRKLIEEGVCLTKAKALFYIFELQGSFSQ</sequence>
<reference evidence="1 2" key="1">
    <citation type="submission" date="2019-06" db="EMBL/GenBank/DDBJ databases">
        <title>WGS assembly of Gossypium darwinii.</title>
        <authorList>
            <person name="Chen Z.J."/>
            <person name="Sreedasyam A."/>
            <person name="Ando A."/>
            <person name="Song Q."/>
            <person name="De L."/>
            <person name="Hulse-Kemp A."/>
            <person name="Ding M."/>
            <person name="Ye W."/>
            <person name="Kirkbride R."/>
            <person name="Jenkins J."/>
            <person name="Plott C."/>
            <person name="Lovell J."/>
            <person name="Lin Y.-M."/>
            <person name="Vaughn R."/>
            <person name="Liu B."/>
            <person name="Li W."/>
            <person name="Simpson S."/>
            <person name="Scheffler B."/>
            <person name="Saski C."/>
            <person name="Grover C."/>
            <person name="Hu G."/>
            <person name="Conover J."/>
            <person name="Carlson J."/>
            <person name="Shu S."/>
            <person name="Boston L."/>
            <person name="Williams M."/>
            <person name="Peterson D."/>
            <person name="Mcgee K."/>
            <person name="Jones D."/>
            <person name="Wendel J."/>
            <person name="Stelly D."/>
            <person name="Grimwood J."/>
            <person name="Schmutz J."/>
        </authorList>
    </citation>
    <scope>NUCLEOTIDE SEQUENCE [LARGE SCALE GENOMIC DNA]</scope>
    <source>
        <strain evidence="1">1808015.09</strain>
    </source>
</reference>
<keyword evidence="2" id="KW-1185">Reference proteome</keyword>
<dbReference type="EMBL" id="CM017698">
    <property type="protein sequence ID" value="TYG94883.1"/>
    <property type="molecule type" value="Genomic_DNA"/>
</dbReference>
<evidence type="ECO:0000313" key="2">
    <source>
        <dbReference type="Proteomes" id="UP000323506"/>
    </source>
</evidence>
<gene>
    <name evidence="1" type="ORF">ES288_A11G224100v1</name>
</gene>
<accession>A0A5D2EMZ1</accession>
<organism evidence="1 2">
    <name type="scientific">Gossypium darwinii</name>
    <name type="common">Darwin's cotton</name>
    <name type="synonym">Gossypium barbadense var. darwinii</name>
    <dbReference type="NCBI Taxonomy" id="34276"/>
    <lineage>
        <taxon>Eukaryota</taxon>
        <taxon>Viridiplantae</taxon>
        <taxon>Streptophyta</taxon>
        <taxon>Embryophyta</taxon>
        <taxon>Tracheophyta</taxon>
        <taxon>Spermatophyta</taxon>
        <taxon>Magnoliopsida</taxon>
        <taxon>eudicotyledons</taxon>
        <taxon>Gunneridae</taxon>
        <taxon>Pentapetalae</taxon>
        <taxon>rosids</taxon>
        <taxon>malvids</taxon>
        <taxon>Malvales</taxon>
        <taxon>Malvaceae</taxon>
        <taxon>Malvoideae</taxon>
        <taxon>Gossypium</taxon>
    </lineage>
</organism>
<name>A0A5D2EMZ1_GOSDA</name>
<proteinExistence type="predicted"/>
<dbReference type="AlphaFoldDB" id="A0A5D2EMZ1"/>
<dbReference type="Proteomes" id="UP000323506">
    <property type="component" value="Chromosome A11"/>
</dbReference>
<evidence type="ECO:0000313" key="1">
    <source>
        <dbReference type="EMBL" id="TYG94883.1"/>
    </source>
</evidence>